<accession>A0AAX3SGP0</accession>
<sequence>MNLPFGPIHEAKKKPLYLSTGAFSLKRSTLQRREKMLGYAKSEDSVGWLIDLWDWKPQGRPTMKQRSGQRTRT</sequence>
<dbReference type="AlphaFoldDB" id="A0AAX3SGP0"/>
<protein>
    <submittedName>
        <fullName evidence="1">Uncharacterized protein</fullName>
    </submittedName>
</protein>
<evidence type="ECO:0000313" key="1">
    <source>
        <dbReference type="EMBL" id="WFF79211.1"/>
    </source>
</evidence>
<dbReference type="RefSeq" id="WP_126312043.1">
    <property type="nucleotide sequence ID" value="NZ_CP118775.1"/>
</dbReference>
<organism evidence="1 2">
    <name type="scientific">Delftia tsuruhatensis</name>
    <dbReference type="NCBI Taxonomy" id="180282"/>
    <lineage>
        <taxon>Bacteria</taxon>
        <taxon>Pseudomonadati</taxon>
        <taxon>Pseudomonadota</taxon>
        <taxon>Betaproteobacteria</taxon>
        <taxon>Burkholderiales</taxon>
        <taxon>Comamonadaceae</taxon>
        <taxon>Delftia</taxon>
    </lineage>
</organism>
<name>A0AAX3SGP0_9BURK</name>
<reference evidence="1" key="1">
    <citation type="submission" date="2023-03" db="EMBL/GenBank/DDBJ databases">
        <title>Synergistic degradation of erythromycin by symbiotic bacteria Ery-6A and Ery-6B and application in simulated water remediation.</title>
        <authorList>
            <person name="Xu S."/>
        </authorList>
    </citation>
    <scope>NUCLEOTIDE SEQUENCE</scope>
    <source>
        <strain evidence="1">Ery-6A</strain>
    </source>
</reference>
<gene>
    <name evidence="1" type="ORF">PYR84_19980</name>
</gene>
<dbReference type="Proteomes" id="UP001219066">
    <property type="component" value="Chromosome"/>
</dbReference>
<dbReference type="GeneID" id="83663721"/>
<proteinExistence type="predicted"/>
<evidence type="ECO:0000313" key="2">
    <source>
        <dbReference type="Proteomes" id="UP001219066"/>
    </source>
</evidence>
<dbReference type="EMBL" id="CP120956">
    <property type="protein sequence ID" value="WFF79211.1"/>
    <property type="molecule type" value="Genomic_DNA"/>
</dbReference>